<sequence>MSARAADWGLLPIAVGGALGAALGRGIFRLAGLWAAGWALWRLWLRAPEVAGARRSARLDQAQGRALLAGEPGTGAGPGAVEASQAIAPEPEDAGAARGARDPREEEFEAQREAAREENRAVEVRQHAPRGPEGIP</sequence>
<dbReference type="Proteomes" id="UP001162734">
    <property type="component" value="Chromosome"/>
</dbReference>
<feature type="region of interest" description="Disordered" evidence="1">
    <location>
        <begin position="66"/>
        <end position="136"/>
    </location>
</feature>
<dbReference type="RefSeq" id="WP_248345916.1">
    <property type="nucleotide sequence ID" value="NZ_AP025592.1"/>
</dbReference>
<evidence type="ECO:0000313" key="2">
    <source>
        <dbReference type="EMBL" id="BDG08713.1"/>
    </source>
</evidence>
<feature type="compositionally biased region" description="Basic and acidic residues" evidence="1">
    <location>
        <begin position="99"/>
        <end position="126"/>
    </location>
</feature>
<dbReference type="EMBL" id="AP025592">
    <property type="protein sequence ID" value="BDG08713.1"/>
    <property type="molecule type" value="Genomic_DNA"/>
</dbReference>
<keyword evidence="3" id="KW-1185">Reference proteome</keyword>
<gene>
    <name evidence="2" type="ORF">AMPC_18260</name>
</gene>
<organism evidence="2 3">
    <name type="scientific">Anaeromyxobacter paludicola</name>
    <dbReference type="NCBI Taxonomy" id="2918171"/>
    <lineage>
        <taxon>Bacteria</taxon>
        <taxon>Pseudomonadati</taxon>
        <taxon>Myxococcota</taxon>
        <taxon>Myxococcia</taxon>
        <taxon>Myxococcales</taxon>
        <taxon>Cystobacterineae</taxon>
        <taxon>Anaeromyxobacteraceae</taxon>
        <taxon>Anaeromyxobacter</taxon>
    </lineage>
</organism>
<reference evidence="3" key="1">
    <citation type="journal article" date="2022" name="Int. J. Syst. Evol. Microbiol.">
        <title>Anaeromyxobacter oryzae sp. nov., Anaeromyxobacter diazotrophicus sp. nov. and Anaeromyxobacter paludicola sp. nov., isolated from paddy soils.</title>
        <authorList>
            <person name="Itoh H."/>
            <person name="Xu Z."/>
            <person name="Mise K."/>
            <person name="Masuda Y."/>
            <person name="Ushijima N."/>
            <person name="Hayakawa C."/>
            <person name="Shiratori Y."/>
            <person name="Senoo K."/>
        </authorList>
    </citation>
    <scope>NUCLEOTIDE SEQUENCE [LARGE SCALE GENOMIC DNA]</scope>
    <source>
        <strain evidence="3">Red630</strain>
    </source>
</reference>
<accession>A0ABM7XA42</accession>
<evidence type="ECO:0000256" key="1">
    <source>
        <dbReference type="SAM" id="MobiDB-lite"/>
    </source>
</evidence>
<evidence type="ECO:0000313" key="3">
    <source>
        <dbReference type="Proteomes" id="UP001162734"/>
    </source>
</evidence>
<proteinExistence type="predicted"/>
<name>A0ABM7XA42_9BACT</name>
<protein>
    <submittedName>
        <fullName evidence="2">Uncharacterized protein</fullName>
    </submittedName>
</protein>